<organism evidence="5 6">
    <name type="scientific">Aminobacter carboxidus</name>
    <dbReference type="NCBI Taxonomy" id="376165"/>
    <lineage>
        <taxon>Bacteria</taxon>
        <taxon>Pseudomonadati</taxon>
        <taxon>Pseudomonadota</taxon>
        <taxon>Alphaproteobacteria</taxon>
        <taxon>Hyphomicrobiales</taxon>
        <taxon>Phyllobacteriaceae</taxon>
        <taxon>Aminobacter</taxon>
    </lineage>
</organism>
<keyword evidence="1" id="KW-0805">Transcription regulation</keyword>
<accession>A0A8E1WIV5</accession>
<evidence type="ECO:0000259" key="4">
    <source>
        <dbReference type="PROSITE" id="PS01124"/>
    </source>
</evidence>
<dbReference type="InterPro" id="IPR050204">
    <property type="entry name" value="AraC_XylS_family_regulators"/>
</dbReference>
<proteinExistence type="predicted"/>
<feature type="domain" description="HTH araC/xylS-type" evidence="4">
    <location>
        <begin position="247"/>
        <end position="345"/>
    </location>
</feature>
<dbReference type="PRINTS" id="PR00032">
    <property type="entry name" value="HTHARAC"/>
</dbReference>
<dbReference type="PROSITE" id="PS00041">
    <property type="entry name" value="HTH_ARAC_FAMILY_1"/>
    <property type="match status" value="1"/>
</dbReference>
<dbReference type="PROSITE" id="PS01124">
    <property type="entry name" value="HTH_ARAC_FAMILY_2"/>
    <property type="match status" value="1"/>
</dbReference>
<dbReference type="Pfam" id="PF01965">
    <property type="entry name" value="DJ-1_PfpI"/>
    <property type="match status" value="1"/>
</dbReference>
<dbReference type="GO" id="GO:0043565">
    <property type="term" value="F:sequence-specific DNA binding"/>
    <property type="evidence" value="ECO:0007669"/>
    <property type="project" value="InterPro"/>
</dbReference>
<dbReference type="GO" id="GO:0003700">
    <property type="term" value="F:DNA-binding transcription factor activity"/>
    <property type="evidence" value="ECO:0007669"/>
    <property type="project" value="InterPro"/>
</dbReference>
<dbReference type="InterPro" id="IPR029062">
    <property type="entry name" value="Class_I_gatase-like"/>
</dbReference>
<dbReference type="InterPro" id="IPR009057">
    <property type="entry name" value="Homeodomain-like_sf"/>
</dbReference>
<dbReference type="Pfam" id="PF12833">
    <property type="entry name" value="HTH_18"/>
    <property type="match status" value="1"/>
</dbReference>
<evidence type="ECO:0000256" key="2">
    <source>
        <dbReference type="ARBA" id="ARBA00023125"/>
    </source>
</evidence>
<evidence type="ECO:0000256" key="1">
    <source>
        <dbReference type="ARBA" id="ARBA00023015"/>
    </source>
</evidence>
<dbReference type="AlphaFoldDB" id="A0A8E1WIV5"/>
<dbReference type="InterPro" id="IPR002818">
    <property type="entry name" value="DJ-1/PfpI"/>
</dbReference>
<reference evidence="5 6" key="1">
    <citation type="submission" date="2020-08" db="EMBL/GenBank/DDBJ databases">
        <title>Genomic Encyclopedia of Type Strains, Phase IV (KMG-IV): sequencing the most valuable type-strain genomes for metagenomic binning, comparative biology and taxonomic classification.</title>
        <authorList>
            <person name="Goeker M."/>
        </authorList>
    </citation>
    <scope>NUCLEOTIDE SEQUENCE [LARGE SCALE GENOMIC DNA]</scope>
    <source>
        <strain evidence="5 6">DSM 17454</strain>
    </source>
</reference>
<keyword evidence="3" id="KW-0804">Transcription</keyword>
<dbReference type="SMART" id="SM00342">
    <property type="entry name" value="HTH_ARAC"/>
    <property type="match status" value="1"/>
</dbReference>
<comment type="caution">
    <text evidence="5">The sequence shown here is derived from an EMBL/GenBank/DDBJ whole genome shotgun (WGS) entry which is preliminary data.</text>
</comment>
<dbReference type="PANTHER" id="PTHR46796:SF6">
    <property type="entry name" value="ARAC SUBFAMILY"/>
    <property type="match status" value="1"/>
</dbReference>
<dbReference type="InterPro" id="IPR018060">
    <property type="entry name" value="HTH_AraC"/>
</dbReference>
<dbReference type="SUPFAM" id="SSF52317">
    <property type="entry name" value="Class I glutamine amidotransferase-like"/>
    <property type="match status" value="1"/>
</dbReference>
<dbReference type="Gene3D" id="3.40.50.880">
    <property type="match status" value="1"/>
</dbReference>
<dbReference type="EMBL" id="JACHGI010000007">
    <property type="protein sequence ID" value="MBB6467952.1"/>
    <property type="molecule type" value="Genomic_DNA"/>
</dbReference>
<sequence length="348" mass="37978">MNAPNKHAAFSAMASLPDADVSVLLRGSKPPTEFLVLVLPGFSQLCLASLIEPLRLANSLTRSALFDWKIHSLDGNPVRCASGLSMGVVASLADVAKSLHPNVSLVLCAGENVERFGGAVLRSSLRQAMRARVPIYALGTAAWLLADAAILRNARCTIHWSRMAALSERFEDLAVDDALFVRHGQIVTCAGEFAAFDLAMDLVQKKGGASLAGSICQHVAADRWRDGASCQSVPPGLRYSGAGKRLLPIIKLMEANLEDPLSLEEISRHVAVSRRQIERLFERHLSRTPFQHYLALRLAKARQLIELTDMPIMDVAVACGFVSSSHFSKTFRDNFGVLPRELRMLDRA</sequence>
<evidence type="ECO:0000313" key="5">
    <source>
        <dbReference type="EMBL" id="MBB6467952.1"/>
    </source>
</evidence>
<keyword evidence="2" id="KW-0238">DNA-binding</keyword>
<dbReference type="CDD" id="cd03136">
    <property type="entry name" value="GATase1_AraC_ArgR_like"/>
    <property type="match status" value="1"/>
</dbReference>
<dbReference type="PANTHER" id="PTHR46796">
    <property type="entry name" value="HTH-TYPE TRANSCRIPTIONAL ACTIVATOR RHAS-RELATED"/>
    <property type="match status" value="1"/>
</dbReference>
<dbReference type="SUPFAM" id="SSF46689">
    <property type="entry name" value="Homeodomain-like"/>
    <property type="match status" value="2"/>
</dbReference>
<name>A0A8E1WIV5_9HYPH</name>
<protein>
    <submittedName>
        <fullName evidence="5">Transcriptional regulator GlxA family with amidase domain</fullName>
    </submittedName>
</protein>
<dbReference type="InterPro" id="IPR020449">
    <property type="entry name" value="Tscrpt_reg_AraC-type_HTH"/>
</dbReference>
<dbReference type="Proteomes" id="UP000532373">
    <property type="component" value="Unassembled WGS sequence"/>
</dbReference>
<dbReference type="Gene3D" id="1.10.10.60">
    <property type="entry name" value="Homeodomain-like"/>
    <property type="match status" value="1"/>
</dbReference>
<evidence type="ECO:0000313" key="6">
    <source>
        <dbReference type="Proteomes" id="UP000532373"/>
    </source>
</evidence>
<evidence type="ECO:0000256" key="3">
    <source>
        <dbReference type="ARBA" id="ARBA00023163"/>
    </source>
</evidence>
<gene>
    <name evidence="5" type="ORF">HNQ96_003835</name>
</gene>
<dbReference type="InterPro" id="IPR018062">
    <property type="entry name" value="HTH_AraC-typ_CS"/>
</dbReference>
<dbReference type="RefSeq" id="WP_184770327.1">
    <property type="nucleotide sequence ID" value="NZ_JACHGI010000007.1"/>
</dbReference>